<dbReference type="InterPro" id="IPR037522">
    <property type="entry name" value="HD_GYP_dom"/>
</dbReference>
<proteinExistence type="predicted"/>
<name>A0A1I4NAG4_9BACI</name>
<dbReference type="InterPro" id="IPR003607">
    <property type="entry name" value="HD/PDEase_dom"/>
</dbReference>
<accession>A0A1I4NAG4</accession>
<reference evidence="3 4" key="1">
    <citation type="submission" date="2016-10" db="EMBL/GenBank/DDBJ databases">
        <authorList>
            <person name="de Groot N.N."/>
        </authorList>
    </citation>
    <scope>NUCLEOTIDE SEQUENCE [LARGE SCALE GENOMIC DNA]</scope>
    <source>
        <strain evidence="3 4">CGMCC 1.6134</strain>
    </source>
</reference>
<organism evidence="3 4">
    <name type="scientific">Salibacterium qingdaonense</name>
    <dbReference type="NCBI Taxonomy" id="266892"/>
    <lineage>
        <taxon>Bacteria</taxon>
        <taxon>Bacillati</taxon>
        <taxon>Bacillota</taxon>
        <taxon>Bacilli</taxon>
        <taxon>Bacillales</taxon>
        <taxon>Bacillaceae</taxon>
    </lineage>
</organism>
<evidence type="ECO:0000313" key="3">
    <source>
        <dbReference type="EMBL" id="SFM12270.1"/>
    </source>
</evidence>
<protein>
    <submittedName>
        <fullName evidence="3">HD-GYP domain, c-di-GMP phosphodiesterase class II (Or its inactivated variant)</fullName>
    </submittedName>
</protein>
<feature type="domain" description="HD-GYP" evidence="2">
    <location>
        <begin position="122"/>
        <end position="318"/>
    </location>
</feature>
<dbReference type="STRING" id="266892.SAMN04488054_11632"/>
<dbReference type="RefSeq" id="WP_090927321.1">
    <property type="nucleotide sequence ID" value="NZ_FOTY01000016.1"/>
</dbReference>
<dbReference type="SMART" id="SM00471">
    <property type="entry name" value="HDc"/>
    <property type="match status" value="1"/>
</dbReference>
<evidence type="ECO:0000256" key="1">
    <source>
        <dbReference type="SAM" id="MobiDB-lite"/>
    </source>
</evidence>
<feature type="region of interest" description="Disordered" evidence="1">
    <location>
        <begin position="57"/>
        <end position="76"/>
    </location>
</feature>
<gene>
    <name evidence="3" type="ORF">SAMN04488054_11632</name>
</gene>
<dbReference type="OrthoDB" id="9759601at2"/>
<dbReference type="AlphaFoldDB" id="A0A1I4NAG4"/>
<dbReference type="Proteomes" id="UP000199668">
    <property type="component" value="Unassembled WGS sequence"/>
</dbReference>
<dbReference type="PROSITE" id="PS51832">
    <property type="entry name" value="HD_GYP"/>
    <property type="match status" value="1"/>
</dbReference>
<dbReference type="SUPFAM" id="SSF109604">
    <property type="entry name" value="HD-domain/PDEase-like"/>
    <property type="match status" value="1"/>
</dbReference>
<dbReference type="CDD" id="cd00077">
    <property type="entry name" value="HDc"/>
    <property type="match status" value="1"/>
</dbReference>
<dbReference type="Pfam" id="PF13487">
    <property type="entry name" value="HD_5"/>
    <property type="match status" value="1"/>
</dbReference>
<evidence type="ECO:0000259" key="2">
    <source>
        <dbReference type="PROSITE" id="PS51832"/>
    </source>
</evidence>
<dbReference type="Gene3D" id="1.10.3210.10">
    <property type="entry name" value="Hypothetical protein af1432"/>
    <property type="match status" value="1"/>
</dbReference>
<keyword evidence="4" id="KW-1185">Reference proteome</keyword>
<sequence length="363" mass="41574">MKVKRQYLKEGCILREDIFAVTSRPLIRKKTVLHQEHLDVLDAFMVTHVHVKNKLNDGTPFTPAEMEEEEDEYRGQTQQAPETFLDVYLNAVQTYKDLFQKWTGGARVEMEKIRALLAPPAEKLFESPHQIFSLHHYSTKEEYLYHHAVSTALLSMFLAKRMGLSNKERLQAGIAGAMCDAGMARIPGGILQKKGHLTEWEYEQVKNHPYYSYQMVKETKAVNTQVLLSVLQHHEREDGSGYPLQMKSESIHTLSKIVSTADVYHAMTSEHSYRKKRSPYKVIDEMYREEFGRLDPQVLQLLSGALITFSIGSNVRLSNGDTATIIYIDEKSPAEPMVRSDTHQDIMQLEGNKGPFIEEILQS</sequence>
<dbReference type="PANTHER" id="PTHR43155">
    <property type="entry name" value="CYCLIC DI-GMP PHOSPHODIESTERASE PA4108-RELATED"/>
    <property type="match status" value="1"/>
</dbReference>
<dbReference type="EMBL" id="FOTY01000016">
    <property type="protein sequence ID" value="SFM12270.1"/>
    <property type="molecule type" value="Genomic_DNA"/>
</dbReference>
<evidence type="ECO:0000313" key="4">
    <source>
        <dbReference type="Proteomes" id="UP000199668"/>
    </source>
</evidence>
<dbReference type="PANTHER" id="PTHR43155:SF2">
    <property type="entry name" value="CYCLIC DI-GMP PHOSPHODIESTERASE PA4108"/>
    <property type="match status" value="1"/>
</dbReference>